<dbReference type="EMBL" id="BDCR01000002">
    <property type="protein sequence ID" value="GAT62610.1"/>
    <property type="molecule type" value="Genomic_DNA"/>
</dbReference>
<protein>
    <submittedName>
        <fullName evidence="7">RNA polymerase sigma-70 factor, ECF subfamily</fullName>
    </submittedName>
</protein>
<comment type="caution">
    <text evidence="7">The sequence shown here is derived from an EMBL/GenBank/DDBJ whole genome shotgun (WGS) entry which is preliminary data.</text>
</comment>
<keyword evidence="8" id="KW-1185">Reference proteome</keyword>
<dbReference type="SUPFAM" id="SSF88659">
    <property type="entry name" value="Sigma3 and sigma4 domains of RNA polymerase sigma factors"/>
    <property type="match status" value="1"/>
</dbReference>
<dbReference type="InterPro" id="IPR036388">
    <property type="entry name" value="WH-like_DNA-bd_sf"/>
</dbReference>
<evidence type="ECO:0000313" key="7">
    <source>
        <dbReference type="EMBL" id="GAT62610.1"/>
    </source>
</evidence>
<dbReference type="InterPro" id="IPR013249">
    <property type="entry name" value="RNA_pol_sigma70_r4_t2"/>
</dbReference>
<evidence type="ECO:0000256" key="4">
    <source>
        <dbReference type="ARBA" id="ARBA00023163"/>
    </source>
</evidence>
<dbReference type="NCBIfam" id="TIGR02937">
    <property type="entry name" value="sigma70-ECF"/>
    <property type="match status" value="1"/>
</dbReference>
<dbReference type="PANTHER" id="PTHR43133">
    <property type="entry name" value="RNA POLYMERASE ECF-TYPE SIGMA FACTO"/>
    <property type="match status" value="1"/>
</dbReference>
<evidence type="ECO:0000313" key="8">
    <source>
        <dbReference type="Proteomes" id="UP000076586"/>
    </source>
</evidence>
<keyword evidence="3" id="KW-0731">Sigma factor</keyword>
<sequence>MEMPNKKREFLALIQENKRLIFKICNTYCSNREDREDLAQEIVYQLWRSEHTYDAGYKFSTWMYRVALNVAISFYRSHANTGSMVSFDDCANDVENAIAEDTEYENEIEKNRQLLYRLIGELKELDRMLILLFLEAKSYKEIAEIAGITETNVATRINRIKEKLKQQITYSNN</sequence>
<dbReference type="InterPro" id="IPR014284">
    <property type="entry name" value="RNA_pol_sigma-70_dom"/>
</dbReference>
<name>A0A170ZF35_9BACT</name>
<dbReference type="Gene3D" id="1.10.1740.10">
    <property type="match status" value="1"/>
</dbReference>
<dbReference type="GO" id="GO:0006352">
    <property type="term" value="P:DNA-templated transcription initiation"/>
    <property type="evidence" value="ECO:0007669"/>
    <property type="project" value="InterPro"/>
</dbReference>
<feature type="domain" description="RNA polymerase sigma-70 region 2" evidence="5">
    <location>
        <begin position="13"/>
        <end position="79"/>
    </location>
</feature>
<keyword evidence="2" id="KW-0805">Transcription regulation</keyword>
<evidence type="ECO:0000256" key="3">
    <source>
        <dbReference type="ARBA" id="ARBA00023082"/>
    </source>
</evidence>
<dbReference type="Pfam" id="PF08281">
    <property type="entry name" value="Sigma70_r4_2"/>
    <property type="match status" value="1"/>
</dbReference>
<dbReference type="SUPFAM" id="SSF88946">
    <property type="entry name" value="Sigma2 domain of RNA polymerase sigma factors"/>
    <property type="match status" value="1"/>
</dbReference>
<dbReference type="AlphaFoldDB" id="A0A170ZF35"/>
<feature type="domain" description="RNA polymerase sigma factor 70 region 4 type 2" evidence="6">
    <location>
        <begin position="113"/>
        <end position="164"/>
    </location>
</feature>
<dbReference type="Proteomes" id="UP000076586">
    <property type="component" value="Unassembled WGS sequence"/>
</dbReference>
<evidence type="ECO:0000259" key="6">
    <source>
        <dbReference type="Pfam" id="PF08281"/>
    </source>
</evidence>
<dbReference type="InterPro" id="IPR007627">
    <property type="entry name" value="RNA_pol_sigma70_r2"/>
</dbReference>
<dbReference type="GO" id="GO:0003677">
    <property type="term" value="F:DNA binding"/>
    <property type="evidence" value="ECO:0007669"/>
    <property type="project" value="InterPro"/>
</dbReference>
<dbReference type="InterPro" id="IPR013324">
    <property type="entry name" value="RNA_pol_sigma_r3/r4-like"/>
</dbReference>
<dbReference type="Gene3D" id="1.10.10.10">
    <property type="entry name" value="Winged helix-like DNA-binding domain superfamily/Winged helix DNA-binding domain"/>
    <property type="match status" value="1"/>
</dbReference>
<dbReference type="STRING" id="681398.PJIAN_2169"/>
<dbReference type="PANTHER" id="PTHR43133:SF45">
    <property type="entry name" value="RNA POLYMERASE ECF-TYPE SIGMA FACTOR"/>
    <property type="match status" value="1"/>
</dbReference>
<dbReference type="Pfam" id="PF04542">
    <property type="entry name" value="Sigma70_r2"/>
    <property type="match status" value="1"/>
</dbReference>
<comment type="similarity">
    <text evidence="1">Belongs to the sigma-70 factor family. ECF subfamily.</text>
</comment>
<dbReference type="InterPro" id="IPR039425">
    <property type="entry name" value="RNA_pol_sigma-70-like"/>
</dbReference>
<dbReference type="OrthoDB" id="670026at2"/>
<accession>A0A170ZF35</accession>
<reference evidence="8" key="1">
    <citation type="submission" date="2016-04" db="EMBL/GenBank/DDBJ databases">
        <title>Draft genome sequence of Paludibacter jiangxiensis strain NM7.</title>
        <authorList>
            <person name="Qiu Y."/>
            <person name="Matsuura N."/>
            <person name="Ohashi A."/>
            <person name="Tourlousse M.D."/>
            <person name="Sekiguchi Y."/>
        </authorList>
    </citation>
    <scope>NUCLEOTIDE SEQUENCE [LARGE SCALE GENOMIC DNA]</scope>
    <source>
        <strain evidence="8">NM7</strain>
    </source>
</reference>
<gene>
    <name evidence="7" type="ORF">PJIAN_2169</name>
</gene>
<evidence type="ECO:0000259" key="5">
    <source>
        <dbReference type="Pfam" id="PF04542"/>
    </source>
</evidence>
<evidence type="ECO:0000256" key="1">
    <source>
        <dbReference type="ARBA" id="ARBA00010641"/>
    </source>
</evidence>
<dbReference type="InterPro" id="IPR013325">
    <property type="entry name" value="RNA_pol_sigma_r2"/>
</dbReference>
<keyword evidence="4" id="KW-0804">Transcription</keyword>
<evidence type="ECO:0000256" key="2">
    <source>
        <dbReference type="ARBA" id="ARBA00023015"/>
    </source>
</evidence>
<dbReference type="GO" id="GO:0016987">
    <property type="term" value="F:sigma factor activity"/>
    <property type="evidence" value="ECO:0007669"/>
    <property type="project" value="UniProtKB-KW"/>
</dbReference>
<reference evidence="8" key="2">
    <citation type="journal article" date="2017" name="Genome Announc.">
        <title>Draft genome sequence of Paludibacter jiangxiensis NM7(T), a propionate-producing fermentative bacterium.</title>
        <authorList>
            <person name="Qiu Y.-L."/>
            <person name="Tourlousse D.M."/>
            <person name="Matsuura N."/>
            <person name="Ohashi A."/>
            <person name="Sekiguchi Y."/>
        </authorList>
    </citation>
    <scope>NUCLEOTIDE SEQUENCE [LARGE SCALE GENOMIC DNA]</scope>
    <source>
        <strain evidence="8">NM7</strain>
    </source>
</reference>
<proteinExistence type="inferred from homology"/>
<organism evidence="7 8">
    <name type="scientific">Paludibacter jiangxiensis</name>
    <dbReference type="NCBI Taxonomy" id="681398"/>
    <lineage>
        <taxon>Bacteria</taxon>
        <taxon>Pseudomonadati</taxon>
        <taxon>Bacteroidota</taxon>
        <taxon>Bacteroidia</taxon>
        <taxon>Bacteroidales</taxon>
        <taxon>Paludibacteraceae</taxon>
        <taxon>Paludibacter</taxon>
    </lineage>
</organism>